<evidence type="ECO:0000256" key="4">
    <source>
        <dbReference type="ARBA" id="ARBA00022777"/>
    </source>
</evidence>
<dbReference type="Pfam" id="PF08332">
    <property type="entry name" value="CaMKII_AD"/>
    <property type="match status" value="1"/>
</dbReference>
<keyword evidence="11" id="KW-1185">Reference proteome</keyword>
<dbReference type="AlphaFoldDB" id="A0A8P4FY68"/>
<keyword evidence="8" id="KW-0472">Membrane</keyword>
<evidence type="ECO:0000256" key="8">
    <source>
        <dbReference type="SAM" id="Phobius"/>
    </source>
</evidence>
<keyword evidence="1" id="KW-0723">Serine/threonine-protein kinase</keyword>
<dbReference type="SUPFAM" id="SSF54427">
    <property type="entry name" value="NTF2-like"/>
    <property type="match status" value="1"/>
</dbReference>
<protein>
    <recommendedName>
        <fullName evidence="9">Protein kinase domain-containing protein</fullName>
    </recommendedName>
</protein>
<evidence type="ECO:0000259" key="9">
    <source>
        <dbReference type="PROSITE" id="PS50011"/>
    </source>
</evidence>
<dbReference type="PANTHER" id="PTHR24347">
    <property type="entry name" value="SERINE/THREONINE-PROTEIN KINASE"/>
    <property type="match status" value="1"/>
</dbReference>
<comment type="subunit">
    <text evidence="6">CAMK2 is composed of four different chains: alpha, beta, gamma, and delta. The different isoforms assemble into homo- or heteromultimeric holoenzymes composed of 8 to 12 subunits.</text>
</comment>
<reference evidence="10" key="2">
    <citation type="submission" date="2025-09" db="UniProtKB">
        <authorList>
            <consortium name="Ensembl"/>
        </authorList>
    </citation>
    <scope>IDENTIFICATION</scope>
</reference>
<evidence type="ECO:0000256" key="6">
    <source>
        <dbReference type="ARBA" id="ARBA00064333"/>
    </source>
</evidence>
<keyword evidence="8" id="KW-1133">Transmembrane helix</keyword>
<evidence type="ECO:0000256" key="1">
    <source>
        <dbReference type="ARBA" id="ARBA00022527"/>
    </source>
</evidence>
<evidence type="ECO:0000256" key="7">
    <source>
        <dbReference type="PROSITE-ProRule" id="PRU10141"/>
    </source>
</evidence>
<sequence length="499" mass="56766">MATVVTSTRFTDEYQLYEELGKGAFSVVRRCVKKSTGQEYAAKIINTKKLSARGKCSHCPLCRSVLLSRSHMNLLRLHDSISEEGFHYLVFDLVTGGELFEDIVAREYYSEADARYTISSFCLCVLQPENLLLASKMKGAAVKLADFGLAIEVQGDQQAWFGFAGTPGYLSPEVLRKDPYGKPVDIWACGVILYILLVGYPPFWDEDQHKLYQQIKAGAYDFPSPEWDTVTPEAKNLINQMLTINPAKRITADQAIKHPWVCQRSTVASMMHRQETVECLRKFNARRKLKLPNPVSLTHKKNDLSCYFSFLPLSICLSFHPFLFFLSFYPSLCLLSEEMKGRKGTCPTFTYSACLFCSLYILSRFSRKQEIIKMTEQLIEAINNGDFEAYTRICDPGLTSFEPEALGNLVEGMDFHKFYFENLLSKNSKPVHTTILNPHVHLIGEDAACIAYIRLTQYIDSQGRPRSCQSEETRVWHRRDAKWLNVHFHCSGAPAAPLQ</sequence>
<dbReference type="Gene3D" id="6.10.140.620">
    <property type="match status" value="1"/>
</dbReference>
<keyword evidence="4" id="KW-0418">Kinase</keyword>
<dbReference type="InterPro" id="IPR013543">
    <property type="entry name" value="Ca/CaM-dep_prot_kinase-assoc"/>
</dbReference>
<feature type="domain" description="Protein kinase" evidence="9">
    <location>
        <begin position="14"/>
        <end position="261"/>
    </location>
</feature>
<dbReference type="InterPro" id="IPR017441">
    <property type="entry name" value="Protein_kinase_ATP_BS"/>
</dbReference>
<dbReference type="InterPro" id="IPR011009">
    <property type="entry name" value="Kinase-like_dom_sf"/>
</dbReference>
<keyword evidence="7" id="KW-0067">ATP-binding</keyword>
<dbReference type="GO" id="GO:0005516">
    <property type="term" value="F:calmodulin binding"/>
    <property type="evidence" value="ECO:0007669"/>
    <property type="project" value="InterPro"/>
</dbReference>
<dbReference type="FunFam" id="1.10.510.10:FF:000001">
    <property type="entry name" value="Calcium/calmodulin-dependent protein kinase type II subunit delta"/>
    <property type="match status" value="1"/>
</dbReference>
<dbReference type="Proteomes" id="UP000694389">
    <property type="component" value="Unassembled WGS sequence"/>
</dbReference>
<dbReference type="GeneTree" id="ENSGT00940000156481"/>
<dbReference type="Gene3D" id="3.10.450.50">
    <property type="match status" value="1"/>
</dbReference>
<evidence type="ECO:0000256" key="3">
    <source>
        <dbReference type="ARBA" id="ARBA00022679"/>
    </source>
</evidence>
<comment type="function">
    <text evidence="5">CaM-kinase II (CAMK2) is a prominent kinase in the central nervous system.</text>
</comment>
<gene>
    <name evidence="10" type="primary">LOC127351673</name>
</gene>
<evidence type="ECO:0000313" key="11">
    <source>
        <dbReference type="Proteomes" id="UP000694389"/>
    </source>
</evidence>
<dbReference type="Pfam" id="PF00069">
    <property type="entry name" value="Pkinase"/>
    <property type="match status" value="1"/>
</dbReference>
<dbReference type="GO" id="GO:0004683">
    <property type="term" value="F:calcium/calmodulin-dependent protein kinase activity"/>
    <property type="evidence" value="ECO:0007669"/>
    <property type="project" value="InterPro"/>
</dbReference>
<dbReference type="InterPro" id="IPR000719">
    <property type="entry name" value="Prot_kinase_dom"/>
</dbReference>
<name>A0A8P4FY68_DICLA</name>
<evidence type="ECO:0000256" key="5">
    <source>
        <dbReference type="ARBA" id="ARBA00056581"/>
    </source>
</evidence>
<keyword evidence="7" id="KW-0547">Nucleotide-binding</keyword>
<dbReference type="CDD" id="cd14086">
    <property type="entry name" value="STKc_CaMKII"/>
    <property type="match status" value="1"/>
</dbReference>
<evidence type="ECO:0000256" key="2">
    <source>
        <dbReference type="ARBA" id="ARBA00022553"/>
    </source>
</evidence>
<feature type="binding site" evidence="7">
    <location>
        <position position="43"/>
    </location>
    <ligand>
        <name>ATP</name>
        <dbReference type="ChEBI" id="CHEBI:30616"/>
    </ligand>
</feature>
<dbReference type="GO" id="GO:0005524">
    <property type="term" value="F:ATP binding"/>
    <property type="evidence" value="ECO:0007669"/>
    <property type="project" value="UniProtKB-UniRule"/>
</dbReference>
<reference evidence="10" key="1">
    <citation type="submission" date="2025-08" db="UniProtKB">
        <authorList>
            <consortium name="Ensembl"/>
        </authorList>
    </citation>
    <scope>IDENTIFICATION</scope>
</reference>
<keyword evidence="8" id="KW-0812">Transmembrane</keyword>
<evidence type="ECO:0000313" key="10">
    <source>
        <dbReference type="Ensembl" id="ENSDLAP00005063533.1"/>
    </source>
</evidence>
<feature type="transmembrane region" description="Helical" evidence="8">
    <location>
        <begin position="349"/>
        <end position="365"/>
    </location>
</feature>
<proteinExistence type="predicted"/>
<keyword evidence="3" id="KW-0808">Transferase</keyword>
<keyword evidence="2" id="KW-0597">Phosphoprotein</keyword>
<dbReference type="Gene3D" id="3.30.200.20">
    <property type="entry name" value="Phosphorylase Kinase, domain 1"/>
    <property type="match status" value="1"/>
</dbReference>
<accession>A0A8P4FY68</accession>
<dbReference type="FunFam" id="3.10.450.50:FF:000001">
    <property type="entry name" value="calcium/calmodulin-dependent protein kinase type II subunit gamma isoform X1"/>
    <property type="match status" value="1"/>
</dbReference>
<dbReference type="PROSITE" id="PS00107">
    <property type="entry name" value="PROTEIN_KINASE_ATP"/>
    <property type="match status" value="1"/>
</dbReference>
<dbReference type="Ensembl" id="ENSDLAT00005081236.1">
    <property type="protein sequence ID" value="ENSDLAP00005063533.1"/>
    <property type="gene ID" value="ENSDLAG00005031455.1"/>
</dbReference>
<dbReference type="SUPFAM" id="SSF56112">
    <property type="entry name" value="Protein kinase-like (PK-like)"/>
    <property type="match status" value="1"/>
</dbReference>
<organism evidence="10 11">
    <name type="scientific">Dicentrarchus labrax</name>
    <name type="common">European seabass</name>
    <name type="synonym">Morone labrax</name>
    <dbReference type="NCBI Taxonomy" id="13489"/>
    <lineage>
        <taxon>Eukaryota</taxon>
        <taxon>Metazoa</taxon>
        <taxon>Chordata</taxon>
        <taxon>Craniata</taxon>
        <taxon>Vertebrata</taxon>
        <taxon>Euteleostomi</taxon>
        <taxon>Actinopterygii</taxon>
        <taxon>Neopterygii</taxon>
        <taxon>Teleostei</taxon>
        <taxon>Neoteleostei</taxon>
        <taxon>Acanthomorphata</taxon>
        <taxon>Eupercaria</taxon>
        <taxon>Moronidae</taxon>
        <taxon>Dicentrarchus</taxon>
    </lineage>
</organism>
<dbReference type="InterPro" id="IPR032710">
    <property type="entry name" value="NTF2-like_dom_sf"/>
</dbReference>
<dbReference type="PROSITE" id="PS50011">
    <property type="entry name" value="PROTEIN_KINASE_DOM"/>
    <property type="match status" value="1"/>
</dbReference>
<dbReference type="Gene3D" id="1.10.510.10">
    <property type="entry name" value="Transferase(Phosphotransferase) domain 1"/>
    <property type="match status" value="1"/>
</dbReference>
<feature type="transmembrane region" description="Helical" evidence="8">
    <location>
        <begin position="306"/>
        <end position="329"/>
    </location>
</feature>